<proteinExistence type="predicted"/>
<accession>A0A2N7V178</accession>
<gene>
    <name evidence="3" type="ORF">XSP_000622</name>
    <name evidence="2" type="ORF">XSP_000623</name>
</gene>
<dbReference type="InterPro" id="IPR018968">
    <property type="entry name" value="Phasin"/>
</dbReference>
<dbReference type="Pfam" id="PF09361">
    <property type="entry name" value="Phasin_2"/>
    <property type="match status" value="1"/>
</dbReference>
<dbReference type="Proteomes" id="UP000514411">
    <property type="component" value="Chromosome"/>
</dbReference>
<dbReference type="EMBL" id="LR824643">
    <property type="protein sequence ID" value="CAD0314020.1"/>
    <property type="molecule type" value="Genomic_DNA"/>
</dbReference>
<protein>
    <submittedName>
        <fullName evidence="2">Phasin family protein</fullName>
    </submittedName>
</protein>
<sequence>MSAQFENGFNSFASAAARANQLAMEHAENAFGLQLKTLERNVSATTSFFGEFAQARDLGAYQTLWPKGLQLARDNLERLASVNHEMVGLGLKASDALGQLAKQQFEANNEQAAKGKTRRT</sequence>
<dbReference type="RefSeq" id="WP_016900975.1">
    <property type="nucleotide sequence ID" value="NZ_CP012251.1"/>
</dbReference>
<dbReference type="EMBL" id="LR861807">
    <property type="protein sequence ID" value="CAD1787538.1"/>
    <property type="molecule type" value="Genomic_DNA"/>
</dbReference>
<evidence type="ECO:0000313" key="3">
    <source>
        <dbReference type="EMBL" id="CAD1787538.1"/>
    </source>
</evidence>
<dbReference type="AlphaFoldDB" id="A0A2N7V178"/>
<name>A0A2N7V178_XANCJ</name>
<evidence type="ECO:0000259" key="1">
    <source>
        <dbReference type="Pfam" id="PF09361"/>
    </source>
</evidence>
<organism evidence="2">
    <name type="scientific">Xanthomonas campestris pv. juglandis</name>
    <name type="common">Xanthomonas arboricola pv. juglandis</name>
    <dbReference type="NCBI Taxonomy" id="195709"/>
    <lineage>
        <taxon>Bacteria</taxon>
        <taxon>Pseudomonadati</taxon>
        <taxon>Pseudomonadota</taxon>
        <taxon>Gammaproteobacteria</taxon>
        <taxon>Lysobacterales</taxon>
        <taxon>Lysobacteraceae</taxon>
        <taxon>Xanthomonas</taxon>
    </lineage>
</organism>
<dbReference type="OrthoDB" id="6058047at2"/>
<evidence type="ECO:0000313" key="4">
    <source>
        <dbReference type="Proteomes" id="UP000514411"/>
    </source>
</evidence>
<reference evidence="2 4" key="1">
    <citation type="submission" date="2020-07" db="EMBL/GenBank/DDBJ databases">
        <authorList>
            <person name="Teixeira M."/>
        </authorList>
    </citation>
    <scope>NUCLEOTIDE SEQUENCE</scope>
    <source>
        <strain evidence="3">3</strain>
        <strain evidence="2">Xanthomonas arboricola pv. juglandis CPBF 427</strain>
    </source>
</reference>
<feature type="domain" description="Phasin" evidence="1">
    <location>
        <begin position="4"/>
        <end position="105"/>
    </location>
</feature>
<evidence type="ECO:0000313" key="2">
    <source>
        <dbReference type="EMBL" id="CAD0314020.1"/>
    </source>
</evidence>